<dbReference type="EMBL" id="FQYR01000009">
    <property type="protein sequence ID" value="SHK42113.1"/>
    <property type="molecule type" value="Genomic_DNA"/>
</dbReference>
<organism evidence="1 2">
    <name type="scientific">Rubritalea squalenifaciens DSM 18772</name>
    <dbReference type="NCBI Taxonomy" id="1123071"/>
    <lineage>
        <taxon>Bacteria</taxon>
        <taxon>Pseudomonadati</taxon>
        <taxon>Verrucomicrobiota</taxon>
        <taxon>Verrucomicrobiia</taxon>
        <taxon>Verrucomicrobiales</taxon>
        <taxon>Rubritaleaceae</taxon>
        <taxon>Rubritalea</taxon>
    </lineage>
</organism>
<dbReference type="AlphaFoldDB" id="A0A1M6SBI2"/>
<accession>A0A1M6SBI2</accession>
<dbReference type="InParanoid" id="A0A1M6SBI2"/>
<keyword evidence="2" id="KW-1185">Reference proteome</keyword>
<protein>
    <submittedName>
        <fullName evidence="1">Uncharacterized protein</fullName>
    </submittedName>
</protein>
<name>A0A1M6SBI2_9BACT</name>
<gene>
    <name evidence="1" type="ORF">SAMN02745181_3779</name>
</gene>
<proteinExistence type="predicted"/>
<evidence type="ECO:0000313" key="1">
    <source>
        <dbReference type="EMBL" id="SHK42113.1"/>
    </source>
</evidence>
<evidence type="ECO:0000313" key="2">
    <source>
        <dbReference type="Proteomes" id="UP000184510"/>
    </source>
</evidence>
<sequence>MLFVSVSILSVFFHRDKSKPGEVNDMKVPQVSSPCHVKVRKK</sequence>
<reference evidence="1 2" key="1">
    <citation type="submission" date="2016-11" db="EMBL/GenBank/DDBJ databases">
        <authorList>
            <person name="Jaros S."/>
            <person name="Januszkiewicz K."/>
            <person name="Wedrychowicz H."/>
        </authorList>
    </citation>
    <scope>NUCLEOTIDE SEQUENCE [LARGE SCALE GENOMIC DNA]</scope>
    <source>
        <strain evidence="1 2">DSM 18772</strain>
    </source>
</reference>
<dbReference type="Proteomes" id="UP000184510">
    <property type="component" value="Unassembled WGS sequence"/>
</dbReference>